<evidence type="ECO:0000313" key="2">
    <source>
        <dbReference type="Proteomes" id="UP000317178"/>
    </source>
</evidence>
<evidence type="ECO:0000313" key="1">
    <source>
        <dbReference type="EMBL" id="QDU81571.1"/>
    </source>
</evidence>
<dbReference type="KEGG" id="plon:Pla110_33130"/>
<dbReference type="Proteomes" id="UP000317178">
    <property type="component" value="Chromosome"/>
</dbReference>
<reference evidence="1 2" key="1">
    <citation type="submission" date="2019-02" db="EMBL/GenBank/DDBJ databases">
        <title>Deep-cultivation of Planctomycetes and their phenomic and genomic characterization uncovers novel biology.</title>
        <authorList>
            <person name="Wiegand S."/>
            <person name="Jogler M."/>
            <person name="Boedeker C."/>
            <person name="Pinto D."/>
            <person name="Vollmers J."/>
            <person name="Rivas-Marin E."/>
            <person name="Kohn T."/>
            <person name="Peeters S.H."/>
            <person name="Heuer A."/>
            <person name="Rast P."/>
            <person name="Oberbeckmann S."/>
            <person name="Bunk B."/>
            <person name="Jeske O."/>
            <person name="Meyerdierks A."/>
            <person name="Storesund J.E."/>
            <person name="Kallscheuer N."/>
            <person name="Luecker S."/>
            <person name="Lage O.M."/>
            <person name="Pohl T."/>
            <person name="Merkel B.J."/>
            <person name="Hornburger P."/>
            <person name="Mueller R.-W."/>
            <person name="Bruemmer F."/>
            <person name="Labrenz M."/>
            <person name="Spormann A.M."/>
            <person name="Op den Camp H."/>
            <person name="Overmann J."/>
            <person name="Amann R."/>
            <person name="Jetten M.S.M."/>
            <person name="Mascher T."/>
            <person name="Medema M.H."/>
            <person name="Devos D.P."/>
            <person name="Kaster A.-K."/>
            <person name="Ovreas L."/>
            <person name="Rohde M."/>
            <person name="Galperin M.Y."/>
            <person name="Jogler C."/>
        </authorList>
    </citation>
    <scope>NUCLEOTIDE SEQUENCE [LARGE SCALE GENOMIC DNA]</scope>
    <source>
        <strain evidence="1 2">Pla110</strain>
    </source>
</reference>
<proteinExistence type="predicted"/>
<sequence length="191" mass="22399">MIDMKFLIRDENNKPFNTIFSKILNATFQSSHGQLIKRITVNCDEEYFDSKAVYLVSFASCDMRKELFNLLNENNTDFTIRDVRMNDDDLDSTDYFQQMFGYSFAIRQAFLQGLSISLTCPVHYRIDFIRDVLLRELEKKEGTLSFTETEITFTSPTGEENRIDFEIAPVERYCHQLSETDNNHLIILIPE</sequence>
<accession>A0A518CQR7</accession>
<dbReference type="EMBL" id="CP036281">
    <property type="protein sequence ID" value="QDU81571.1"/>
    <property type="molecule type" value="Genomic_DNA"/>
</dbReference>
<gene>
    <name evidence="1" type="ORF">Pla110_33130</name>
</gene>
<dbReference type="AlphaFoldDB" id="A0A518CQR7"/>
<protein>
    <submittedName>
        <fullName evidence="1">Uncharacterized protein</fullName>
    </submittedName>
</protein>
<organism evidence="1 2">
    <name type="scientific">Polystyrenella longa</name>
    <dbReference type="NCBI Taxonomy" id="2528007"/>
    <lineage>
        <taxon>Bacteria</taxon>
        <taxon>Pseudomonadati</taxon>
        <taxon>Planctomycetota</taxon>
        <taxon>Planctomycetia</taxon>
        <taxon>Planctomycetales</taxon>
        <taxon>Planctomycetaceae</taxon>
        <taxon>Polystyrenella</taxon>
    </lineage>
</organism>
<name>A0A518CQR7_9PLAN</name>
<keyword evidence="2" id="KW-1185">Reference proteome</keyword>